<sequence length="208" mass="24690">MEKDLRLFLEQKPWLVNGYPLLLNKWVPNVSIDKLVFDELLIIVRILNVLVDKRCWEWEAKLVKIAGEAVKKRCLEGEEEEELEEEEPQWGHFFRIRVKIKVIKPLAMGNYDVNEEGEKVWYNFQYEGLPLFCFRCGLIGHEEINYEKVSNAQAMEEITKRLDAQTFEAEEGKMRYGMTLREILEKEDFKFKNSQRTDIEATREKGPI</sequence>
<protein>
    <recommendedName>
        <fullName evidence="1">Zinc knuckle CX2CX4HX4C domain-containing protein</fullName>
    </recommendedName>
</protein>
<dbReference type="AlphaFoldDB" id="A0A822Y3N8"/>
<dbReference type="Pfam" id="PF14392">
    <property type="entry name" value="zf-CCHC_4"/>
    <property type="match status" value="1"/>
</dbReference>
<dbReference type="InterPro" id="IPR025836">
    <property type="entry name" value="Zn_knuckle_CX2CX4HX4C"/>
</dbReference>
<organism evidence="2 3">
    <name type="scientific">Nelumbo nucifera</name>
    <name type="common">Sacred lotus</name>
    <dbReference type="NCBI Taxonomy" id="4432"/>
    <lineage>
        <taxon>Eukaryota</taxon>
        <taxon>Viridiplantae</taxon>
        <taxon>Streptophyta</taxon>
        <taxon>Embryophyta</taxon>
        <taxon>Tracheophyta</taxon>
        <taxon>Spermatophyta</taxon>
        <taxon>Magnoliopsida</taxon>
        <taxon>Proteales</taxon>
        <taxon>Nelumbonaceae</taxon>
        <taxon>Nelumbo</taxon>
    </lineage>
</organism>
<proteinExistence type="predicted"/>
<comment type="caution">
    <text evidence="2">The sequence shown here is derived from an EMBL/GenBank/DDBJ whole genome shotgun (WGS) entry which is preliminary data.</text>
</comment>
<accession>A0A822Y3N8</accession>
<keyword evidence="3" id="KW-1185">Reference proteome</keyword>
<dbReference type="InterPro" id="IPR040256">
    <property type="entry name" value="At4g02000-like"/>
</dbReference>
<dbReference type="EMBL" id="DUZY01000002">
    <property type="protein sequence ID" value="DAD28544.1"/>
    <property type="molecule type" value="Genomic_DNA"/>
</dbReference>
<feature type="domain" description="Zinc knuckle CX2CX4HX4C" evidence="1">
    <location>
        <begin position="115"/>
        <end position="144"/>
    </location>
</feature>
<evidence type="ECO:0000313" key="3">
    <source>
        <dbReference type="Proteomes" id="UP000607653"/>
    </source>
</evidence>
<evidence type="ECO:0000259" key="1">
    <source>
        <dbReference type="Pfam" id="PF14392"/>
    </source>
</evidence>
<gene>
    <name evidence="2" type="ORF">HUJ06_030012</name>
</gene>
<name>A0A822Y3N8_NELNU</name>
<dbReference type="PANTHER" id="PTHR31286:SF180">
    <property type="entry name" value="OS10G0362600 PROTEIN"/>
    <property type="match status" value="1"/>
</dbReference>
<reference evidence="2 3" key="1">
    <citation type="journal article" date="2020" name="Mol. Biol. Evol.">
        <title>Distinct Expression and Methylation Patterns for Genes with Different Fates following a Single Whole-Genome Duplication in Flowering Plants.</title>
        <authorList>
            <person name="Shi T."/>
            <person name="Rahmani R.S."/>
            <person name="Gugger P.F."/>
            <person name="Wang M."/>
            <person name="Li H."/>
            <person name="Zhang Y."/>
            <person name="Li Z."/>
            <person name="Wang Q."/>
            <person name="Van de Peer Y."/>
            <person name="Marchal K."/>
            <person name="Chen J."/>
        </authorList>
    </citation>
    <scope>NUCLEOTIDE SEQUENCE [LARGE SCALE GENOMIC DNA]</scope>
    <source>
        <tissue evidence="2">Leaf</tissue>
    </source>
</reference>
<dbReference type="PANTHER" id="PTHR31286">
    <property type="entry name" value="GLYCINE-RICH CELL WALL STRUCTURAL PROTEIN 1.8-LIKE"/>
    <property type="match status" value="1"/>
</dbReference>
<evidence type="ECO:0000313" key="2">
    <source>
        <dbReference type="EMBL" id="DAD28544.1"/>
    </source>
</evidence>
<dbReference type="Proteomes" id="UP000607653">
    <property type="component" value="Unassembled WGS sequence"/>
</dbReference>